<feature type="transmembrane region" description="Helical" evidence="1">
    <location>
        <begin position="52"/>
        <end position="74"/>
    </location>
</feature>
<name>A0A3E0H2H9_9PSEU</name>
<comment type="caution">
    <text evidence="2">The sequence shown here is derived from an EMBL/GenBank/DDBJ whole genome shotgun (WGS) entry which is preliminary data.</text>
</comment>
<reference evidence="2 3" key="1">
    <citation type="submission" date="2018-08" db="EMBL/GenBank/DDBJ databases">
        <title>Genomic Encyclopedia of Archaeal and Bacterial Type Strains, Phase II (KMG-II): from individual species to whole genera.</title>
        <authorList>
            <person name="Goeker M."/>
        </authorList>
    </citation>
    <scope>NUCLEOTIDE SEQUENCE [LARGE SCALE GENOMIC DNA]</scope>
    <source>
        <strain evidence="2 3">DSM 45791</strain>
    </source>
</reference>
<evidence type="ECO:0000313" key="3">
    <source>
        <dbReference type="Proteomes" id="UP000256269"/>
    </source>
</evidence>
<evidence type="ECO:0000256" key="1">
    <source>
        <dbReference type="SAM" id="Phobius"/>
    </source>
</evidence>
<dbReference type="RefSeq" id="WP_116179532.1">
    <property type="nucleotide sequence ID" value="NZ_CP144375.1"/>
</dbReference>
<accession>A0A3E0H2H9</accession>
<keyword evidence="1" id="KW-1133">Transmembrane helix</keyword>
<sequence>MNGERPRRVVVTSPRTRAARRSRSYPIVREIDEQSEVGALYMRSLMRTQFRLGVLVVLLVCGPLAALPLLFSLVPLTKTVMVLGLPLPWLVLGLAVYPVVVAAACYYVWRVERTEREFADLVEQS</sequence>
<dbReference type="Proteomes" id="UP000256269">
    <property type="component" value="Unassembled WGS sequence"/>
</dbReference>
<keyword evidence="1" id="KW-0472">Membrane</keyword>
<proteinExistence type="predicted"/>
<keyword evidence="3" id="KW-1185">Reference proteome</keyword>
<protein>
    <submittedName>
        <fullName evidence="2">Uncharacterized protein</fullName>
    </submittedName>
</protein>
<feature type="transmembrane region" description="Helical" evidence="1">
    <location>
        <begin position="86"/>
        <end position="109"/>
    </location>
</feature>
<evidence type="ECO:0000313" key="2">
    <source>
        <dbReference type="EMBL" id="REH36230.1"/>
    </source>
</evidence>
<keyword evidence="1" id="KW-0812">Transmembrane</keyword>
<organism evidence="2 3">
    <name type="scientific">Kutzneria buriramensis</name>
    <dbReference type="NCBI Taxonomy" id="1045776"/>
    <lineage>
        <taxon>Bacteria</taxon>
        <taxon>Bacillati</taxon>
        <taxon>Actinomycetota</taxon>
        <taxon>Actinomycetes</taxon>
        <taxon>Pseudonocardiales</taxon>
        <taxon>Pseudonocardiaceae</taxon>
        <taxon>Kutzneria</taxon>
    </lineage>
</organism>
<dbReference type="EMBL" id="QUNO01000016">
    <property type="protein sequence ID" value="REH36230.1"/>
    <property type="molecule type" value="Genomic_DNA"/>
</dbReference>
<dbReference type="AlphaFoldDB" id="A0A3E0H2H9"/>
<gene>
    <name evidence="2" type="ORF">BCF44_11699</name>
</gene>